<accession>A0A2A2F7J1</accession>
<protein>
    <recommendedName>
        <fullName evidence="3">TIGR04219 family outer membrane beta-barrel protein</fullName>
    </recommendedName>
</protein>
<dbReference type="InterPro" id="IPR026387">
    <property type="entry name" value="OMP_w_GlyGly"/>
</dbReference>
<dbReference type="EMBL" id="NSKD01000003">
    <property type="protein sequence ID" value="PAU80572.1"/>
    <property type="molecule type" value="Genomic_DNA"/>
</dbReference>
<keyword evidence="2" id="KW-1185">Reference proteome</keyword>
<comment type="caution">
    <text evidence="1">The sequence shown here is derived from an EMBL/GenBank/DDBJ whole genome shotgun (WGS) entry which is preliminary data.</text>
</comment>
<evidence type="ECO:0000313" key="2">
    <source>
        <dbReference type="Proteomes" id="UP000218896"/>
    </source>
</evidence>
<name>A0A2A2F7J1_9GAMM</name>
<reference evidence="1 2" key="1">
    <citation type="submission" date="2017-08" db="EMBL/GenBank/DDBJ databases">
        <title>Halovibrio sewagensis sp. nov., isolated from wastewater of high salinity.</title>
        <authorList>
            <person name="Dong X."/>
            <person name="Zhang G."/>
        </authorList>
    </citation>
    <scope>NUCLEOTIDE SEQUENCE [LARGE SCALE GENOMIC DNA]</scope>
    <source>
        <strain evidence="1 2">YL5-2</strain>
    </source>
</reference>
<dbReference type="Proteomes" id="UP000218896">
    <property type="component" value="Unassembled WGS sequence"/>
</dbReference>
<dbReference type="NCBIfam" id="TIGR04219">
    <property type="entry name" value="OMP_w_GlyGly"/>
    <property type="match status" value="1"/>
</dbReference>
<evidence type="ECO:0000313" key="1">
    <source>
        <dbReference type="EMBL" id="PAU80572.1"/>
    </source>
</evidence>
<gene>
    <name evidence="1" type="ORF">CK501_09085</name>
</gene>
<evidence type="ECO:0008006" key="3">
    <source>
        <dbReference type="Google" id="ProtNLM"/>
    </source>
</evidence>
<proteinExistence type="predicted"/>
<sequence>MPKHAARWIRTASARTSVMLSRPMRKWGGAWGSTLKVSDFRSILGVTFFKRRQQEDSAMKTTTKAALGALLMTSAGAANAVVPLVDVDVTAGYWNADPSGTIQSGGDPIDVENDLGYDSEGHNNFAIRFAHPIPVIPNLRLRYNDIEHKGTGTVVLKEFEGKTYAGDVSSRTDLTHYDYTAFYTAPIPVVTLDLGLNVKHFDGEVSVREQSSGGNSETVEVDEFLPMGHVRADVDLPLTGLGAGAELNYISYDGDSATDVEGYISFNADPVYIQGGYRQFDVDVDASGDLNVDTELSGPFVRLGVGF</sequence>
<organism evidence="1 2">
    <name type="scientific">Halovibrio salipaludis</name>
    <dbReference type="NCBI Taxonomy" id="2032626"/>
    <lineage>
        <taxon>Bacteria</taxon>
        <taxon>Pseudomonadati</taxon>
        <taxon>Pseudomonadota</taxon>
        <taxon>Gammaproteobacteria</taxon>
        <taxon>Oceanospirillales</taxon>
        <taxon>Halomonadaceae</taxon>
        <taxon>Halovibrio</taxon>
    </lineage>
</organism>
<dbReference type="AlphaFoldDB" id="A0A2A2F7J1"/>